<dbReference type="InterPro" id="IPR051560">
    <property type="entry name" value="MAM_domain-containing"/>
</dbReference>
<dbReference type="PROSITE" id="PS00740">
    <property type="entry name" value="MAM_1"/>
    <property type="match status" value="1"/>
</dbReference>
<evidence type="ECO:0000256" key="2">
    <source>
        <dbReference type="SAM" id="Phobius"/>
    </source>
</evidence>
<sequence>MNINYHRVNIQIVCNEKSMDLLIRNFLMVILFTCYVSAGSLECDFDKSSCSFLKNHPENSENWKFGRGQLNSAGEGPSVDHTFGTDQGHYLYVNGSAAKAKRVRLQTKILGIAVYCVSFFYNMYSAVNGRLTVYTHSLSNGYDEVYFIRSKTQGDRWEKAQLTLSTQAYTKTILIFEAKYESSSEVGGIIALDDISLGYDKCSKGYQSVCTFDESGCRYNALYTGPFAWKRKDQEKSEFLLSVLPRVDHTLGTSSGGYWFVGVRGSDVNSLDTAVLESQEYNSEPLRCLNFYFYMDADGTAWFQRKVDEAYLQVHISDRFSKTLLLTKAKNTTRHRIWWYVEVEVENRQNIKITFTAGIQSSVEALIAIDDVTFDVGTCPETGSCDFEEDKCTWTDGKGDYTWVRKSGNSYVKDEIGPSIDKTLETEDGYYVVISARNKQPGKLANLESELFRATDKPLCLNFYFYSYGWELETSGTFGTLLVVKKDENGEESIIWRLQTSMGKRWMKGTVSLKPRTSDTRYQAIFRVILGSYGFFAIDDIRVRAGQTHCRTSPSNADPALNGLSEEDTSVSPNVVEITENQDIETQKQQPTMHSSSVLPTTSSYYSSFNDQSVSKRRRKGSLKKAFESVLGKNVDKILQFAKEMEERNYQDNRDFREKILEA</sequence>
<feature type="domain" description="MAM" evidence="3">
    <location>
        <begin position="41"/>
        <end position="204"/>
    </location>
</feature>
<dbReference type="AlphaFoldDB" id="A0A087USW6"/>
<feature type="domain" description="MAM" evidence="3">
    <location>
        <begin position="383"/>
        <end position="552"/>
    </location>
</feature>
<dbReference type="Proteomes" id="UP000054359">
    <property type="component" value="Unassembled WGS sequence"/>
</dbReference>
<keyword evidence="2" id="KW-0812">Transmembrane</keyword>
<feature type="transmembrane region" description="Helical" evidence="2">
    <location>
        <begin position="21"/>
        <end position="41"/>
    </location>
</feature>
<dbReference type="InterPro" id="IPR000998">
    <property type="entry name" value="MAM_dom"/>
</dbReference>
<feature type="domain" description="MAM" evidence="3">
    <location>
        <begin position="208"/>
        <end position="381"/>
    </location>
</feature>
<dbReference type="GO" id="GO:0016020">
    <property type="term" value="C:membrane"/>
    <property type="evidence" value="ECO:0007669"/>
    <property type="project" value="InterPro"/>
</dbReference>
<evidence type="ECO:0000313" key="5">
    <source>
        <dbReference type="Proteomes" id="UP000054359"/>
    </source>
</evidence>
<dbReference type="Gene3D" id="2.60.120.200">
    <property type="match status" value="3"/>
</dbReference>
<dbReference type="STRING" id="407821.A0A087USW6"/>
<keyword evidence="2" id="KW-0472">Membrane</keyword>
<feature type="region of interest" description="Disordered" evidence="1">
    <location>
        <begin position="549"/>
        <end position="569"/>
    </location>
</feature>
<dbReference type="PROSITE" id="PS50060">
    <property type="entry name" value="MAM_2"/>
    <property type="match status" value="3"/>
</dbReference>
<dbReference type="InterPro" id="IPR013320">
    <property type="entry name" value="ConA-like_dom_sf"/>
</dbReference>
<dbReference type="SMART" id="SM00137">
    <property type="entry name" value="MAM"/>
    <property type="match status" value="2"/>
</dbReference>
<keyword evidence="5" id="KW-1185">Reference proteome</keyword>
<protein>
    <submittedName>
        <fullName evidence="4">Apical endosomal glycoprotein</fullName>
    </submittedName>
</protein>
<keyword evidence="2" id="KW-1133">Transmembrane helix</keyword>
<evidence type="ECO:0000256" key="1">
    <source>
        <dbReference type="SAM" id="MobiDB-lite"/>
    </source>
</evidence>
<accession>A0A087USW6</accession>
<evidence type="ECO:0000313" key="4">
    <source>
        <dbReference type="EMBL" id="KFM80455.1"/>
    </source>
</evidence>
<name>A0A087USW6_STEMI</name>
<evidence type="ECO:0000259" key="3">
    <source>
        <dbReference type="PROSITE" id="PS50060"/>
    </source>
</evidence>
<feature type="non-terminal residue" evidence="4">
    <location>
        <position position="663"/>
    </location>
</feature>
<reference evidence="4 5" key="1">
    <citation type="submission" date="2013-11" db="EMBL/GenBank/DDBJ databases">
        <title>Genome sequencing of Stegodyphus mimosarum.</title>
        <authorList>
            <person name="Bechsgaard J."/>
        </authorList>
    </citation>
    <scope>NUCLEOTIDE SEQUENCE [LARGE SCALE GENOMIC DNA]</scope>
</reference>
<dbReference type="OrthoDB" id="6435751at2759"/>
<dbReference type="CDD" id="cd06263">
    <property type="entry name" value="MAM"/>
    <property type="match status" value="2"/>
</dbReference>
<dbReference type="PANTHER" id="PTHR23282:SF101">
    <property type="entry name" value="MAM DOMAIN-CONTAINING PROTEIN"/>
    <property type="match status" value="1"/>
</dbReference>
<dbReference type="EMBL" id="KK121422">
    <property type="protein sequence ID" value="KFM80455.1"/>
    <property type="molecule type" value="Genomic_DNA"/>
</dbReference>
<dbReference type="SUPFAM" id="SSF49899">
    <property type="entry name" value="Concanavalin A-like lectins/glucanases"/>
    <property type="match status" value="3"/>
</dbReference>
<dbReference type="Pfam" id="PF00629">
    <property type="entry name" value="MAM"/>
    <property type="match status" value="3"/>
</dbReference>
<dbReference type="OMA" id="STCKSFW"/>
<dbReference type="PANTHER" id="PTHR23282">
    <property type="entry name" value="APICAL ENDOSOMAL GLYCOPROTEIN PRECURSOR"/>
    <property type="match status" value="1"/>
</dbReference>
<proteinExistence type="predicted"/>
<gene>
    <name evidence="4" type="ORF">X975_10873</name>
</gene>
<organism evidence="4 5">
    <name type="scientific">Stegodyphus mimosarum</name>
    <name type="common">African social velvet spider</name>
    <dbReference type="NCBI Taxonomy" id="407821"/>
    <lineage>
        <taxon>Eukaryota</taxon>
        <taxon>Metazoa</taxon>
        <taxon>Ecdysozoa</taxon>
        <taxon>Arthropoda</taxon>
        <taxon>Chelicerata</taxon>
        <taxon>Arachnida</taxon>
        <taxon>Araneae</taxon>
        <taxon>Araneomorphae</taxon>
        <taxon>Entelegynae</taxon>
        <taxon>Eresoidea</taxon>
        <taxon>Eresidae</taxon>
        <taxon>Stegodyphus</taxon>
    </lineage>
</organism>